<dbReference type="InterPro" id="IPR004711">
    <property type="entry name" value="Benzoate_Transporter"/>
</dbReference>
<feature type="transmembrane region" description="Helical" evidence="1">
    <location>
        <begin position="253"/>
        <end position="283"/>
    </location>
</feature>
<sequence>MDHRPSRHRRPGGLTRPVSAGAVAAVTGFASSFVLVLAGFTAVGASPRQAASGLLALCLAQCAVACLLSWRTRLPLSFVWSTPGAALLVAAQGRTGSIEAAVGAFLLCALLVVVTGAWPALARLVRRVPTPVAGALLAGVLFPLCLAPVTAVGARPLAAACVVLVWLALRRLAPAAAVPAAMVLALGFTVAGLPGPASLPWTPHLVPVVPALDPFVLVSLGVPLYVVTMAGQNIPGFTILETLGYRDVPTGRVLLGAGLGSGAAALFGGHAVNLSALAAGIIAGPGAGRDPSRRWIAALAGGAGYLLLGLLAAPIAALVGDTDPVLVEAVAGLALLDSFVGGLVSALADAAHRLTAGLTFAVVASGLTFAGVGSAFWGLVAGLAVFAWTSRPAAPLTARG</sequence>
<feature type="transmembrane region" description="Helical" evidence="1">
    <location>
        <begin position="360"/>
        <end position="388"/>
    </location>
</feature>
<protein>
    <submittedName>
        <fullName evidence="2">Benzoate membrane transport protein</fullName>
    </submittedName>
</protein>
<dbReference type="Proteomes" id="UP000521922">
    <property type="component" value="Unassembled WGS sequence"/>
</dbReference>
<organism evidence="2 3">
    <name type="scientific">Kineococcus aurantiacus</name>
    <dbReference type="NCBI Taxonomy" id="37633"/>
    <lineage>
        <taxon>Bacteria</taxon>
        <taxon>Bacillati</taxon>
        <taxon>Actinomycetota</taxon>
        <taxon>Actinomycetes</taxon>
        <taxon>Kineosporiales</taxon>
        <taxon>Kineosporiaceae</taxon>
        <taxon>Kineococcus</taxon>
    </lineage>
</organism>
<evidence type="ECO:0000313" key="2">
    <source>
        <dbReference type="EMBL" id="NYD21194.1"/>
    </source>
</evidence>
<dbReference type="PANTHER" id="PTHR30199">
    <property type="entry name" value="MFS FAMILY TRANSPORTER, PREDICTED SUBSTRATE BENZOATE"/>
    <property type="match status" value="1"/>
</dbReference>
<dbReference type="Pfam" id="PF03594">
    <property type="entry name" value="BenE"/>
    <property type="match status" value="1"/>
</dbReference>
<feature type="transmembrane region" description="Helical" evidence="1">
    <location>
        <begin position="172"/>
        <end position="193"/>
    </location>
</feature>
<dbReference type="EMBL" id="JACCBB010000001">
    <property type="protein sequence ID" value="NYD21194.1"/>
    <property type="molecule type" value="Genomic_DNA"/>
</dbReference>
<evidence type="ECO:0000256" key="1">
    <source>
        <dbReference type="SAM" id="Phobius"/>
    </source>
</evidence>
<gene>
    <name evidence="2" type="ORF">BJ968_000734</name>
</gene>
<comment type="caution">
    <text evidence="2">The sequence shown here is derived from an EMBL/GenBank/DDBJ whole genome shotgun (WGS) entry which is preliminary data.</text>
</comment>
<feature type="transmembrane region" description="Helical" evidence="1">
    <location>
        <begin position="295"/>
        <end position="319"/>
    </location>
</feature>
<feature type="transmembrane region" description="Helical" evidence="1">
    <location>
        <begin position="325"/>
        <end position="348"/>
    </location>
</feature>
<keyword evidence="1" id="KW-0472">Membrane</keyword>
<feature type="transmembrane region" description="Helical" evidence="1">
    <location>
        <begin position="21"/>
        <end position="44"/>
    </location>
</feature>
<dbReference type="RefSeq" id="WP_179749318.1">
    <property type="nucleotide sequence ID" value="NZ_BAAAGN010000006.1"/>
</dbReference>
<proteinExistence type="predicted"/>
<reference evidence="2 3" key="1">
    <citation type="submission" date="2020-07" db="EMBL/GenBank/DDBJ databases">
        <title>Sequencing the genomes of 1000 actinobacteria strains.</title>
        <authorList>
            <person name="Klenk H.-P."/>
        </authorList>
    </citation>
    <scope>NUCLEOTIDE SEQUENCE [LARGE SCALE GENOMIC DNA]</scope>
    <source>
        <strain evidence="2 3">DSM 7487</strain>
    </source>
</reference>
<keyword evidence="1" id="KW-1133">Transmembrane helix</keyword>
<accession>A0A7Y9DJ05</accession>
<evidence type="ECO:0000313" key="3">
    <source>
        <dbReference type="Proteomes" id="UP000521922"/>
    </source>
</evidence>
<dbReference type="AlphaFoldDB" id="A0A7Y9DJ05"/>
<dbReference type="GO" id="GO:0042925">
    <property type="term" value="F:benzoate transmembrane transporter activity"/>
    <property type="evidence" value="ECO:0007669"/>
    <property type="project" value="InterPro"/>
</dbReference>
<feature type="transmembrane region" description="Helical" evidence="1">
    <location>
        <begin position="100"/>
        <end position="121"/>
    </location>
</feature>
<dbReference type="GO" id="GO:0005886">
    <property type="term" value="C:plasma membrane"/>
    <property type="evidence" value="ECO:0007669"/>
    <property type="project" value="TreeGrafter"/>
</dbReference>
<keyword evidence="3" id="KW-1185">Reference proteome</keyword>
<dbReference type="PANTHER" id="PTHR30199:SF0">
    <property type="entry name" value="INNER MEMBRANE PROTEIN YDCO"/>
    <property type="match status" value="1"/>
</dbReference>
<name>A0A7Y9DJ05_9ACTN</name>
<feature type="transmembrane region" description="Helical" evidence="1">
    <location>
        <begin position="50"/>
        <end position="70"/>
    </location>
</feature>
<feature type="transmembrane region" description="Helical" evidence="1">
    <location>
        <begin position="133"/>
        <end position="166"/>
    </location>
</feature>
<keyword evidence="1" id="KW-0812">Transmembrane</keyword>